<dbReference type="Proteomes" id="UP000615687">
    <property type="component" value="Unassembled WGS sequence"/>
</dbReference>
<evidence type="ECO:0000256" key="2">
    <source>
        <dbReference type="SAM" id="Phobius"/>
    </source>
</evidence>
<feature type="transmembrane region" description="Helical" evidence="2">
    <location>
        <begin position="44"/>
        <end position="66"/>
    </location>
</feature>
<dbReference type="RefSeq" id="WP_192110327.1">
    <property type="nucleotide sequence ID" value="NZ_JACYXJ010000006.1"/>
</dbReference>
<gene>
    <name evidence="3" type="ORF">IG617_16360</name>
</gene>
<feature type="transmembrane region" description="Helical" evidence="2">
    <location>
        <begin position="78"/>
        <end position="102"/>
    </location>
</feature>
<keyword evidence="2" id="KW-1133">Transmembrane helix</keyword>
<comment type="caution">
    <text evidence="3">The sequence shown here is derived from an EMBL/GenBank/DDBJ whole genome shotgun (WGS) entry which is preliminary data.</text>
</comment>
<proteinExistence type="predicted"/>
<evidence type="ECO:0000256" key="1">
    <source>
        <dbReference type="SAM" id="MobiDB-lite"/>
    </source>
</evidence>
<dbReference type="EMBL" id="JACYXJ010000006">
    <property type="protein sequence ID" value="MBD8877867.1"/>
    <property type="molecule type" value="Genomic_DNA"/>
</dbReference>
<reference evidence="3 4" key="1">
    <citation type="submission" date="2020-09" db="EMBL/GenBank/DDBJ databases">
        <title>The genome sequence of type strain Labrenzia polysiphoniae KACC 19711.</title>
        <authorList>
            <person name="Liu Y."/>
        </authorList>
    </citation>
    <scope>NUCLEOTIDE SEQUENCE [LARGE SCALE GENOMIC DNA]</scope>
    <source>
        <strain evidence="3 4">KACC 19711</strain>
    </source>
</reference>
<name>A0ABR9CG44_9HYPH</name>
<dbReference type="Pfam" id="PF07386">
    <property type="entry name" value="DUF1499"/>
    <property type="match status" value="1"/>
</dbReference>
<keyword evidence="4" id="KW-1185">Reference proteome</keyword>
<feature type="region of interest" description="Disordered" evidence="1">
    <location>
        <begin position="270"/>
        <end position="315"/>
    </location>
</feature>
<feature type="compositionally biased region" description="Acidic residues" evidence="1">
    <location>
        <begin position="298"/>
        <end position="315"/>
    </location>
</feature>
<evidence type="ECO:0000313" key="3">
    <source>
        <dbReference type="EMBL" id="MBD8877867.1"/>
    </source>
</evidence>
<feature type="compositionally biased region" description="Basic and acidic residues" evidence="1">
    <location>
        <begin position="277"/>
        <end position="288"/>
    </location>
</feature>
<keyword evidence="2" id="KW-0472">Membrane</keyword>
<keyword evidence="2" id="KW-0812">Transmembrane</keyword>
<organism evidence="3 4">
    <name type="scientific">Roseibium polysiphoniae</name>
    <dbReference type="NCBI Taxonomy" id="2571221"/>
    <lineage>
        <taxon>Bacteria</taxon>
        <taxon>Pseudomonadati</taxon>
        <taxon>Pseudomonadota</taxon>
        <taxon>Alphaproteobacteria</taxon>
        <taxon>Hyphomicrobiales</taxon>
        <taxon>Stappiaceae</taxon>
        <taxon>Roseibium</taxon>
    </lineage>
</organism>
<evidence type="ECO:0000313" key="4">
    <source>
        <dbReference type="Proteomes" id="UP000615687"/>
    </source>
</evidence>
<accession>A0ABR9CG44</accession>
<dbReference type="InterPro" id="IPR010865">
    <property type="entry name" value="DUF1499"/>
</dbReference>
<protein>
    <submittedName>
        <fullName evidence="3">DUF1499 domain-containing protein</fullName>
    </submittedName>
</protein>
<sequence length="315" mass="33753">MKRYPVFTSNIARLSRRVGAIALPVAVLGVLAHRAGLLEPAQMSFSILLATILGIAALFLAVAGFLQLWNRGGTGAGHAVLGSIYGIAALLPAAALAMGPFLQDSALDVSTDPDDPPAFLQGVDEPVTPNQLLRVLKVRSEVPHSADIVSRRYRMQPAELHFAALKAARRNGWRIVAETPPDLLDDPTGFQAEVKTPVLGLVEDVVVRIRPDRLGALFDMRSASRSALQDIGGNSDRIRNFYGAVDDVLLETYGEIESIEVLDDAVVLEGDPPEGVSDVRADGDEKIPVPEFKPYVEGAEDSSDEDPDSAEDLEG</sequence>